<evidence type="ECO:0000313" key="4">
    <source>
        <dbReference type="Proteomes" id="UP000461010"/>
    </source>
</evidence>
<evidence type="ECO:0000313" key="5">
    <source>
        <dbReference type="Proteomes" id="UP000472839"/>
    </source>
</evidence>
<dbReference type="AlphaFoldDB" id="A0A6L4WV53"/>
<dbReference type="InterPro" id="IPR050678">
    <property type="entry name" value="DNA_Partitioning_ATPase"/>
</dbReference>
<dbReference type="Proteomes" id="UP000472839">
    <property type="component" value="Unassembled WGS sequence"/>
</dbReference>
<accession>A0A6L4WV53</accession>
<gene>
    <name evidence="3" type="ORF">GBG18_08490</name>
    <name evidence="2" type="ORF">GBG19_03615</name>
</gene>
<dbReference type="PANTHER" id="PTHR13696:SF99">
    <property type="entry name" value="COBYRINIC ACID AC-DIAMIDE SYNTHASE"/>
    <property type="match status" value="1"/>
</dbReference>
<dbReference type="InterPro" id="IPR002586">
    <property type="entry name" value="CobQ/CobB/MinD/ParA_Nub-bd_dom"/>
</dbReference>
<feature type="domain" description="CobQ/CobB/MinD/ParA nucleotide binding" evidence="1">
    <location>
        <begin position="3"/>
        <end position="161"/>
    </location>
</feature>
<evidence type="ECO:0000259" key="1">
    <source>
        <dbReference type="Pfam" id="PF01656"/>
    </source>
</evidence>
<sequence length="195" mass="21940">MQIIIYNQKGGVGKSMIATQLALSFDTTIVELDPYGMLSDTLGKDIVYKVGLNENVPNIKEGDVIYDFGGFDDLRLDEVSKNADLIIIPFNPTINSLGTTLKSYKRVKEQNVPILFVVNAVLNDKDVEESINFIKENTQDDIEYFVIPHTRALQTVENEGVSIIEFANTSGLRKHTYRKISATMKDLVKTIEEYL</sequence>
<proteinExistence type="predicted"/>
<dbReference type="EMBL" id="WFKK01000006">
    <property type="protein sequence ID" value="KAB7890325.1"/>
    <property type="molecule type" value="Genomic_DNA"/>
</dbReference>
<evidence type="ECO:0000313" key="3">
    <source>
        <dbReference type="EMBL" id="KAB7890555.1"/>
    </source>
</evidence>
<comment type="caution">
    <text evidence="2">The sequence shown here is derived from an EMBL/GenBank/DDBJ whole genome shotgun (WGS) entry which is preliminary data.</text>
</comment>
<dbReference type="Proteomes" id="UP000461010">
    <property type="component" value="Unassembled WGS sequence"/>
</dbReference>
<dbReference type="Pfam" id="PF01656">
    <property type="entry name" value="CbiA"/>
    <property type="match status" value="1"/>
</dbReference>
<organism evidence="2 5">
    <name type="scientific">Poseidonibacter ostreae</name>
    <dbReference type="NCBI Taxonomy" id="2654171"/>
    <lineage>
        <taxon>Bacteria</taxon>
        <taxon>Pseudomonadati</taxon>
        <taxon>Campylobacterota</taxon>
        <taxon>Epsilonproteobacteria</taxon>
        <taxon>Campylobacterales</taxon>
        <taxon>Arcobacteraceae</taxon>
        <taxon>Poseidonibacter</taxon>
    </lineage>
</organism>
<dbReference type="EMBL" id="WFKJ01000023">
    <property type="protein sequence ID" value="KAB7890555.1"/>
    <property type="molecule type" value="Genomic_DNA"/>
</dbReference>
<dbReference type="InterPro" id="IPR027417">
    <property type="entry name" value="P-loop_NTPase"/>
</dbReference>
<dbReference type="PANTHER" id="PTHR13696">
    <property type="entry name" value="P-LOOP CONTAINING NUCLEOSIDE TRIPHOSPHATE HYDROLASE"/>
    <property type="match status" value="1"/>
</dbReference>
<dbReference type="RefSeq" id="WP_152190190.1">
    <property type="nucleotide sequence ID" value="NZ_WFKI01000083.1"/>
</dbReference>
<evidence type="ECO:0000313" key="2">
    <source>
        <dbReference type="EMBL" id="KAB7890325.1"/>
    </source>
</evidence>
<dbReference type="CDD" id="cd02042">
    <property type="entry name" value="ParAB_family"/>
    <property type="match status" value="1"/>
</dbReference>
<name>A0A6L4WV53_9BACT</name>
<dbReference type="SUPFAM" id="SSF52540">
    <property type="entry name" value="P-loop containing nucleoside triphosphate hydrolases"/>
    <property type="match status" value="1"/>
</dbReference>
<dbReference type="Gene3D" id="3.40.50.300">
    <property type="entry name" value="P-loop containing nucleotide triphosphate hydrolases"/>
    <property type="match status" value="2"/>
</dbReference>
<protein>
    <recommendedName>
        <fullName evidence="1">CobQ/CobB/MinD/ParA nucleotide binding domain-containing protein</fullName>
    </recommendedName>
</protein>
<keyword evidence="4" id="KW-1185">Reference proteome</keyword>
<reference evidence="4 5" key="1">
    <citation type="submission" date="2019-10" db="EMBL/GenBank/DDBJ databases">
        <title>Poseidonibacter ostreae sp. nov., isolated from the gut of the Ostrea denselamellosa.</title>
        <authorList>
            <person name="Choi A."/>
        </authorList>
    </citation>
    <scope>NUCLEOTIDE SEQUENCE [LARGE SCALE GENOMIC DNA]</scope>
    <source>
        <strain evidence="2 5">SJOD-M-33</strain>
        <strain evidence="3 4">SJOD-M-5</strain>
    </source>
</reference>